<dbReference type="Gene3D" id="3.40.50.1110">
    <property type="entry name" value="SGNH hydrolase"/>
    <property type="match status" value="1"/>
</dbReference>
<keyword evidence="5" id="KW-0378">Hydrolase</keyword>
<protein>
    <submittedName>
        <fullName evidence="9">(wild Malaysian banana) hypothetical protein</fullName>
    </submittedName>
</protein>
<evidence type="ECO:0000256" key="7">
    <source>
        <dbReference type="ARBA" id="ARBA00023098"/>
    </source>
</evidence>
<organism evidence="9">
    <name type="scientific">Musa acuminata subsp. malaccensis</name>
    <name type="common">Wild banana</name>
    <name type="synonym">Musa malaccensis</name>
    <dbReference type="NCBI Taxonomy" id="214687"/>
    <lineage>
        <taxon>Eukaryota</taxon>
        <taxon>Viridiplantae</taxon>
        <taxon>Streptophyta</taxon>
        <taxon>Embryophyta</taxon>
        <taxon>Tracheophyta</taxon>
        <taxon>Spermatophyta</taxon>
        <taxon>Magnoliopsida</taxon>
        <taxon>Liliopsida</taxon>
        <taxon>Zingiberales</taxon>
        <taxon>Musaceae</taxon>
        <taxon>Musa</taxon>
    </lineage>
</organism>
<evidence type="ECO:0000256" key="5">
    <source>
        <dbReference type="ARBA" id="ARBA00022801"/>
    </source>
</evidence>
<dbReference type="CDD" id="cd01837">
    <property type="entry name" value="SGNH_plant_lipase_like"/>
    <property type="match status" value="1"/>
</dbReference>
<accession>A0A8D6ZJF9</accession>
<dbReference type="InterPro" id="IPR001087">
    <property type="entry name" value="GDSL"/>
</dbReference>
<dbReference type="AlphaFoldDB" id="A0A8D6ZJF9"/>
<sequence length="380" mass="41138">MAFLAYHPDKLGFLLVMLCCFLSTTCSVGVPPANFVFGDSLVDVGNNNYITTFSKANYVPNGIDFPGHEPTGRYTNGRTIVDILGNSYCQALGLMEFTPPFLAPSTAGDVVLKGVNYASGGAGILNKTGYLFVGRINLDAQIDNFANTREDIVARLGSPAASALLRSALFSVTIGANDFINNYLTPLLSVPERAAVPPDVFVEAMIARYRHQLTRLYHLDARKLVVVNVGPIGCTPYLREVYPSATGDNCVDFPNQLARHYNGRLRDLVAELNTNLEGAVLVYADVYRIVTEIIRDHGSYGFEVADSACCFVNGRYGGLTPCGPSSAVCADRSKYVFWDPYHPSDAANVVITERLLGGGLDDISPMNVRQLVDARGTDPP</sequence>
<proteinExistence type="inferred from homology"/>
<dbReference type="EMBL" id="HG996472">
    <property type="protein sequence ID" value="CAG1831146.1"/>
    <property type="molecule type" value="Genomic_DNA"/>
</dbReference>
<evidence type="ECO:0000256" key="6">
    <source>
        <dbReference type="ARBA" id="ARBA00022963"/>
    </source>
</evidence>
<comment type="subcellular location">
    <subcellularLocation>
        <location evidence="1">Secreted</location>
    </subcellularLocation>
</comment>
<dbReference type="GO" id="GO:0005576">
    <property type="term" value="C:extracellular region"/>
    <property type="evidence" value="ECO:0007669"/>
    <property type="project" value="UniProtKB-SubCell"/>
</dbReference>
<evidence type="ECO:0000256" key="3">
    <source>
        <dbReference type="ARBA" id="ARBA00022525"/>
    </source>
</evidence>
<dbReference type="GO" id="GO:0016042">
    <property type="term" value="P:lipid catabolic process"/>
    <property type="evidence" value="ECO:0007669"/>
    <property type="project" value="UniProtKB-KW"/>
</dbReference>
<keyword evidence="6" id="KW-0442">Lipid degradation</keyword>
<dbReference type="InterPro" id="IPR035669">
    <property type="entry name" value="SGNH_plant_lipase-like"/>
</dbReference>
<keyword evidence="3" id="KW-0964">Secreted</keyword>
<dbReference type="PANTHER" id="PTHR45650:SF4">
    <property type="entry name" value="GDSL-LIKE LIPASE_ACYLHYDROLASE FAMILY PROTEIN, EXPRESSED"/>
    <property type="match status" value="1"/>
</dbReference>
<keyword evidence="4 8" id="KW-0732">Signal</keyword>
<gene>
    <name evidence="9" type="ORF">GSMUA_344000.1</name>
</gene>
<name>A0A8D6ZJF9_MUSAM</name>
<evidence type="ECO:0000256" key="8">
    <source>
        <dbReference type="SAM" id="SignalP"/>
    </source>
</evidence>
<evidence type="ECO:0000313" key="9">
    <source>
        <dbReference type="EMBL" id="CAG1831146.1"/>
    </source>
</evidence>
<dbReference type="PANTHER" id="PTHR45650">
    <property type="entry name" value="GDSL-LIKE LIPASE/ACYLHYDROLASE-RELATED"/>
    <property type="match status" value="1"/>
</dbReference>
<evidence type="ECO:0000256" key="4">
    <source>
        <dbReference type="ARBA" id="ARBA00022729"/>
    </source>
</evidence>
<dbReference type="SUPFAM" id="SSF52266">
    <property type="entry name" value="SGNH hydrolase"/>
    <property type="match status" value="1"/>
</dbReference>
<dbReference type="InterPro" id="IPR036514">
    <property type="entry name" value="SGNH_hydro_sf"/>
</dbReference>
<keyword evidence="7" id="KW-0443">Lipid metabolism</keyword>
<evidence type="ECO:0000256" key="2">
    <source>
        <dbReference type="ARBA" id="ARBA00008668"/>
    </source>
</evidence>
<dbReference type="Pfam" id="PF00657">
    <property type="entry name" value="Lipase_GDSL"/>
    <property type="match status" value="1"/>
</dbReference>
<reference evidence="9" key="1">
    <citation type="submission" date="2021-03" db="EMBL/GenBank/DDBJ databases">
        <authorList>
            <consortium name="Genoscope - CEA"/>
            <person name="William W."/>
        </authorList>
    </citation>
    <scope>NUCLEOTIDE SEQUENCE</scope>
    <source>
        <strain evidence="9">Doubled-haploid Pahang</strain>
    </source>
</reference>
<dbReference type="GO" id="GO:0016788">
    <property type="term" value="F:hydrolase activity, acting on ester bonds"/>
    <property type="evidence" value="ECO:0007669"/>
    <property type="project" value="InterPro"/>
</dbReference>
<feature type="chain" id="PRO_5034550568" evidence="8">
    <location>
        <begin position="28"/>
        <end position="380"/>
    </location>
</feature>
<dbReference type="InterPro" id="IPR051238">
    <property type="entry name" value="GDSL_esterase/lipase"/>
</dbReference>
<feature type="signal peptide" evidence="8">
    <location>
        <begin position="1"/>
        <end position="27"/>
    </location>
</feature>
<evidence type="ECO:0000256" key="1">
    <source>
        <dbReference type="ARBA" id="ARBA00004613"/>
    </source>
</evidence>
<comment type="similarity">
    <text evidence="2">Belongs to the 'GDSL' lipolytic enzyme family.</text>
</comment>